<evidence type="ECO:0000313" key="1">
    <source>
        <dbReference type="EMBL" id="KYD10405.1"/>
    </source>
</evidence>
<reference evidence="1 2" key="1">
    <citation type="submission" date="2016-01" db="EMBL/GenBank/DDBJ databases">
        <title>Draft Genome Sequences of Seven Thermophilic Sporeformers Isolated from Foods.</title>
        <authorList>
            <person name="Berendsen E.M."/>
            <person name="Wells-Bennik M.H."/>
            <person name="Krawcyk A.O."/>
            <person name="De Jong A."/>
            <person name="Holsappel S."/>
            <person name="Eijlander R.T."/>
            <person name="Kuipers O.P."/>
        </authorList>
    </citation>
    <scope>NUCLEOTIDE SEQUENCE [LARGE SCALE GENOMIC DNA]</scope>
    <source>
        <strain evidence="1 2">B4135</strain>
    </source>
</reference>
<organism evidence="1 2">
    <name type="scientific">Caldibacillus debilis</name>
    <dbReference type="NCBI Taxonomy" id="301148"/>
    <lineage>
        <taxon>Bacteria</taxon>
        <taxon>Bacillati</taxon>
        <taxon>Bacillota</taxon>
        <taxon>Bacilli</taxon>
        <taxon>Bacillales</taxon>
        <taxon>Bacillaceae</taxon>
        <taxon>Caldibacillus</taxon>
    </lineage>
</organism>
<dbReference type="AlphaFoldDB" id="A0A150LDT8"/>
<protein>
    <submittedName>
        <fullName evidence="1">Uncharacterized protein</fullName>
    </submittedName>
</protein>
<comment type="caution">
    <text evidence="1">The sequence shown here is derived from an EMBL/GenBank/DDBJ whole genome shotgun (WGS) entry which is preliminary data.</text>
</comment>
<accession>A0A150LDT8</accession>
<name>A0A150LDT8_9BACI</name>
<evidence type="ECO:0000313" key="2">
    <source>
        <dbReference type="Proteomes" id="UP000075683"/>
    </source>
</evidence>
<dbReference type="Proteomes" id="UP000075683">
    <property type="component" value="Unassembled WGS sequence"/>
</dbReference>
<dbReference type="EMBL" id="LQYT01000119">
    <property type="protein sequence ID" value="KYD10405.1"/>
    <property type="molecule type" value="Genomic_DNA"/>
</dbReference>
<gene>
    <name evidence="1" type="ORF">B4135_3580</name>
</gene>
<proteinExistence type="predicted"/>
<sequence length="42" mass="4842">MFVAGFIRHTSKLILYKKFFPLKTAICGLPCRYAPGSMLRHK</sequence>